<sequence length="112" mass="13630">MGGYRHLYLFVKDRKGEIFMDEVQYLDLVLTEKSIRLLEKNQYTLNVDSRSTKTRIKNWIELFFNVRVIAINSYRPPEKKGKIKQIMRRRMRYRRMIITLKPGYSIPLFPQE</sequence>
<dbReference type="SUPFAM" id="SSF54189">
    <property type="entry name" value="Ribosomal proteins S24e, L23 and L15e"/>
    <property type="match status" value="1"/>
</dbReference>
<dbReference type="Gene3D" id="3.30.70.330">
    <property type="match status" value="1"/>
</dbReference>
<keyword evidence="3 6" id="KW-0694">RNA-binding</keyword>
<comment type="subunit">
    <text evidence="6">Part of the 50S ribosomal subunit.</text>
</comment>
<geneLocation type="chloroplast" evidence="8"/>
<dbReference type="GO" id="GO:0003735">
    <property type="term" value="F:structural constituent of ribosome"/>
    <property type="evidence" value="ECO:0007669"/>
    <property type="project" value="InterPro"/>
</dbReference>
<name>A0A8F8SUX2_9CONI</name>
<evidence type="ECO:0000256" key="2">
    <source>
        <dbReference type="ARBA" id="ARBA00022730"/>
    </source>
</evidence>
<dbReference type="GO" id="GO:0019843">
    <property type="term" value="F:rRNA binding"/>
    <property type="evidence" value="ECO:0007669"/>
    <property type="project" value="UniProtKB-UniRule"/>
</dbReference>
<accession>A0A8F8SUX2</accession>
<evidence type="ECO:0000256" key="3">
    <source>
        <dbReference type="ARBA" id="ARBA00022884"/>
    </source>
</evidence>
<organism evidence="8">
    <name type="scientific">Halocarpus bidwillii</name>
    <dbReference type="NCBI Taxonomy" id="120591"/>
    <lineage>
        <taxon>Eukaryota</taxon>
        <taxon>Viridiplantae</taxon>
        <taxon>Streptophyta</taxon>
        <taxon>Embryophyta</taxon>
        <taxon>Tracheophyta</taxon>
        <taxon>Spermatophyta</taxon>
        <taxon>Pinopsida</taxon>
        <taxon>Pinidae</taxon>
        <taxon>Conifers II</taxon>
        <taxon>Araucariales</taxon>
        <taxon>Podocarpaceae</taxon>
        <taxon>Halocarpus</taxon>
    </lineage>
</organism>
<evidence type="ECO:0000256" key="1">
    <source>
        <dbReference type="ARBA" id="ARBA00006700"/>
    </source>
</evidence>
<reference evidence="8" key="2">
    <citation type="submission" date="2021-01" db="EMBL/GenBank/DDBJ databases">
        <authorList>
            <person name="Stull G."/>
            <person name="Qu X.-J."/>
            <person name="Parins-Fukuchi C."/>
            <person name="Yang Y.-Y."/>
            <person name="Yang J.-B."/>
            <person name="Yang Z.-Y."/>
            <person name="Hu Y."/>
            <person name="Ma H."/>
            <person name="Soltis P."/>
            <person name="Soltis D."/>
            <person name="Li D.-Z."/>
            <person name="Smith S."/>
            <person name="Yi T.-S."/>
        </authorList>
    </citation>
    <scope>NUCLEOTIDE SEQUENCE</scope>
</reference>
<keyword evidence="2 6" id="KW-0699">rRNA-binding</keyword>
<evidence type="ECO:0000256" key="6">
    <source>
        <dbReference type="HAMAP-Rule" id="MF_01369"/>
    </source>
</evidence>
<dbReference type="AlphaFoldDB" id="A0A8F8SUX2"/>
<evidence type="ECO:0000256" key="5">
    <source>
        <dbReference type="ARBA" id="ARBA00023274"/>
    </source>
</evidence>
<comment type="subcellular location">
    <subcellularLocation>
        <location evidence="6">Plastid</location>
        <location evidence="6">Chloroplast</location>
    </subcellularLocation>
</comment>
<protein>
    <recommendedName>
        <fullName evidence="6">Large ribosomal subunit protein uL23c</fullName>
    </recommendedName>
</protein>
<comment type="function">
    <text evidence="6">Binds to 23S rRNA.</text>
</comment>
<keyword evidence="5 6" id="KW-0687">Ribonucleoprotein</keyword>
<evidence type="ECO:0000256" key="7">
    <source>
        <dbReference type="RuleBase" id="RU003934"/>
    </source>
</evidence>
<dbReference type="PANTHER" id="PTHR11620">
    <property type="entry name" value="60S RIBOSOMAL PROTEIN L23A"/>
    <property type="match status" value="1"/>
</dbReference>
<dbReference type="InterPro" id="IPR012677">
    <property type="entry name" value="Nucleotide-bd_a/b_plait_sf"/>
</dbReference>
<dbReference type="Pfam" id="PF00276">
    <property type="entry name" value="Ribosomal_L23"/>
    <property type="match status" value="1"/>
</dbReference>
<dbReference type="GO" id="GO:1990904">
    <property type="term" value="C:ribonucleoprotein complex"/>
    <property type="evidence" value="ECO:0007669"/>
    <property type="project" value="UniProtKB-KW"/>
</dbReference>
<keyword evidence="8" id="KW-0150">Chloroplast</keyword>
<dbReference type="GO" id="GO:0005840">
    <property type="term" value="C:ribosome"/>
    <property type="evidence" value="ECO:0007669"/>
    <property type="project" value="UniProtKB-KW"/>
</dbReference>
<dbReference type="GO" id="GO:0009507">
    <property type="term" value="C:chloroplast"/>
    <property type="evidence" value="ECO:0007669"/>
    <property type="project" value="UniProtKB-SubCell"/>
</dbReference>
<dbReference type="PROSITE" id="PS00050">
    <property type="entry name" value="RIBOSOMAL_L23"/>
    <property type="match status" value="1"/>
</dbReference>
<dbReference type="EMBL" id="MW470982">
    <property type="protein sequence ID" value="QYB21581.1"/>
    <property type="molecule type" value="Genomic_DNA"/>
</dbReference>
<evidence type="ECO:0000313" key="8">
    <source>
        <dbReference type="EMBL" id="QYB21581.1"/>
    </source>
</evidence>
<keyword evidence="4 6" id="KW-0689">Ribosomal protein</keyword>
<comment type="similarity">
    <text evidence="1 6 7">Belongs to the universal ribosomal protein uL23 family.</text>
</comment>
<dbReference type="GO" id="GO:0006412">
    <property type="term" value="P:translation"/>
    <property type="evidence" value="ECO:0007669"/>
    <property type="project" value="UniProtKB-UniRule"/>
</dbReference>
<dbReference type="HAMAP" id="MF_01369_B">
    <property type="entry name" value="Ribosomal_uL23_B"/>
    <property type="match status" value="1"/>
</dbReference>
<keyword evidence="8" id="KW-0934">Plastid</keyword>
<reference evidence="8" key="1">
    <citation type="journal article" date="2021" name="Nat. Plants">
        <title>Gene duplications and phylogenomic conflict underlie major pulses of phenotypic evolution in gymnosperms.</title>
        <authorList>
            <person name="Stull G.W."/>
            <person name="Qu X.J."/>
            <person name="Parins-Fukuchi C."/>
            <person name="Yang Y.Y."/>
            <person name="Yang J.B."/>
            <person name="Yang Z.Y."/>
            <person name="Hu Y."/>
            <person name="Ma H."/>
            <person name="Soltis P.S."/>
            <person name="Soltis D.E."/>
            <person name="Li D.Z."/>
            <person name="Smith S.A."/>
            <person name="Yi T.S."/>
        </authorList>
    </citation>
    <scope>NUCLEOTIDE SEQUENCE</scope>
</reference>
<dbReference type="InterPro" id="IPR001014">
    <property type="entry name" value="Ribosomal_uL23_CS"/>
</dbReference>
<proteinExistence type="inferred from homology"/>
<gene>
    <name evidence="6 8" type="primary">rpl23</name>
</gene>
<evidence type="ECO:0000256" key="4">
    <source>
        <dbReference type="ARBA" id="ARBA00022980"/>
    </source>
</evidence>
<dbReference type="InterPro" id="IPR012678">
    <property type="entry name" value="Ribosomal_uL23/eL15/eS24_sf"/>
</dbReference>
<dbReference type="InterPro" id="IPR013025">
    <property type="entry name" value="Ribosomal_uL23-like"/>
</dbReference>